<evidence type="ECO:0000313" key="2">
    <source>
        <dbReference type="Proteomes" id="UP000240010"/>
    </source>
</evidence>
<dbReference type="AlphaFoldDB" id="A0A2S6HDQ1"/>
<evidence type="ECO:0000313" key="1">
    <source>
        <dbReference type="EMBL" id="PPK75566.1"/>
    </source>
</evidence>
<dbReference type="Proteomes" id="UP000240010">
    <property type="component" value="Unassembled WGS sequence"/>
</dbReference>
<sequence length="134" mass="15023">MQIIEKVSSASPSEGYCVFEYLYRDASNYKAWGEILLSGTPSQNDIEALLASLESGEYFVAEQVGIPALYQELWELSDGPNSDDHALHEFVALRVASEDERKSLRLFGDLSSLLKTFQAVTTWDYSLSPNFDID</sequence>
<dbReference type="EMBL" id="PTIZ01000005">
    <property type="protein sequence ID" value="PPK75566.1"/>
    <property type="molecule type" value="Genomic_DNA"/>
</dbReference>
<proteinExistence type="predicted"/>
<accession>A0A2S6HDQ1</accession>
<protein>
    <submittedName>
        <fullName evidence="1">Uncharacterized protein</fullName>
    </submittedName>
</protein>
<name>A0A2S6HDQ1_9GAMM</name>
<organism evidence="1 2">
    <name type="scientific">Methylobacter tundripaludum</name>
    <dbReference type="NCBI Taxonomy" id="173365"/>
    <lineage>
        <taxon>Bacteria</taxon>
        <taxon>Pseudomonadati</taxon>
        <taxon>Pseudomonadota</taxon>
        <taxon>Gammaproteobacteria</taxon>
        <taxon>Methylococcales</taxon>
        <taxon>Methylococcaceae</taxon>
        <taxon>Methylobacter</taxon>
    </lineage>
</organism>
<gene>
    <name evidence="1" type="ORF">B0F87_10532</name>
</gene>
<reference evidence="1 2" key="1">
    <citation type="submission" date="2018-02" db="EMBL/GenBank/DDBJ databases">
        <title>Subsurface microbial communities from deep shales in Ohio and West Virginia, USA.</title>
        <authorList>
            <person name="Wrighton K."/>
        </authorList>
    </citation>
    <scope>NUCLEOTIDE SEQUENCE [LARGE SCALE GENOMIC DNA]</scope>
    <source>
        <strain evidence="1 2">OWC-DMM</strain>
    </source>
</reference>
<dbReference type="RefSeq" id="WP_104428815.1">
    <property type="nucleotide sequence ID" value="NZ_PTIZ01000005.1"/>
</dbReference>
<comment type="caution">
    <text evidence="1">The sequence shown here is derived from an EMBL/GenBank/DDBJ whole genome shotgun (WGS) entry which is preliminary data.</text>
</comment>